<feature type="compositionally biased region" description="Pro residues" evidence="1">
    <location>
        <begin position="139"/>
        <end position="149"/>
    </location>
</feature>
<name>A0A6A6W0S5_9PEZI</name>
<accession>A0A6A6W0S5</accession>
<evidence type="ECO:0000256" key="1">
    <source>
        <dbReference type="SAM" id="MobiDB-lite"/>
    </source>
</evidence>
<feature type="compositionally biased region" description="Polar residues" evidence="1">
    <location>
        <begin position="88"/>
        <end position="99"/>
    </location>
</feature>
<feature type="compositionally biased region" description="Low complexity" evidence="1">
    <location>
        <begin position="128"/>
        <end position="138"/>
    </location>
</feature>
<reference evidence="2" key="1">
    <citation type="journal article" date="2020" name="Stud. Mycol.">
        <title>101 Dothideomycetes genomes: a test case for predicting lifestyles and emergence of pathogens.</title>
        <authorList>
            <person name="Haridas S."/>
            <person name="Albert R."/>
            <person name="Binder M."/>
            <person name="Bloem J."/>
            <person name="Labutti K."/>
            <person name="Salamov A."/>
            <person name="Andreopoulos B."/>
            <person name="Baker S."/>
            <person name="Barry K."/>
            <person name="Bills G."/>
            <person name="Bluhm B."/>
            <person name="Cannon C."/>
            <person name="Castanera R."/>
            <person name="Culley D."/>
            <person name="Daum C."/>
            <person name="Ezra D."/>
            <person name="Gonzalez J."/>
            <person name="Henrissat B."/>
            <person name="Kuo A."/>
            <person name="Liang C."/>
            <person name="Lipzen A."/>
            <person name="Lutzoni F."/>
            <person name="Magnuson J."/>
            <person name="Mondo S."/>
            <person name="Nolan M."/>
            <person name="Ohm R."/>
            <person name="Pangilinan J."/>
            <person name="Park H.-J."/>
            <person name="Ramirez L."/>
            <person name="Alfaro M."/>
            <person name="Sun H."/>
            <person name="Tritt A."/>
            <person name="Yoshinaga Y."/>
            <person name="Zwiers L.-H."/>
            <person name="Turgeon B."/>
            <person name="Goodwin S."/>
            <person name="Spatafora J."/>
            <person name="Crous P."/>
            <person name="Grigoriev I."/>
        </authorList>
    </citation>
    <scope>NUCLEOTIDE SEQUENCE</scope>
    <source>
        <strain evidence="2">CBS 121739</strain>
    </source>
</reference>
<dbReference type="AlphaFoldDB" id="A0A6A6W0S5"/>
<organism evidence="2 3">
    <name type="scientific">Pseudovirgaria hyperparasitica</name>
    <dbReference type="NCBI Taxonomy" id="470096"/>
    <lineage>
        <taxon>Eukaryota</taxon>
        <taxon>Fungi</taxon>
        <taxon>Dikarya</taxon>
        <taxon>Ascomycota</taxon>
        <taxon>Pezizomycotina</taxon>
        <taxon>Dothideomycetes</taxon>
        <taxon>Dothideomycetes incertae sedis</taxon>
        <taxon>Acrospermales</taxon>
        <taxon>Acrospermaceae</taxon>
        <taxon>Pseudovirgaria</taxon>
    </lineage>
</organism>
<feature type="compositionally biased region" description="Gly residues" evidence="1">
    <location>
        <begin position="173"/>
        <end position="183"/>
    </location>
</feature>
<evidence type="ECO:0008006" key="4">
    <source>
        <dbReference type="Google" id="ProtNLM"/>
    </source>
</evidence>
<dbReference type="RefSeq" id="XP_033598566.1">
    <property type="nucleotide sequence ID" value="XM_033749561.1"/>
</dbReference>
<evidence type="ECO:0000313" key="3">
    <source>
        <dbReference type="Proteomes" id="UP000799437"/>
    </source>
</evidence>
<protein>
    <recommendedName>
        <fullName evidence="4">Cell wall protein</fullName>
    </recommendedName>
</protein>
<dbReference type="EMBL" id="ML996576">
    <property type="protein sequence ID" value="KAF2756115.1"/>
    <property type="molecule type" value="Genomic_DNA"/>
</dbReference>
<feature type="compositionally biased region" description="Pro residues" evidence="1">
    <location>
        <begin position="109"/>
        <end position="127"/>
    </location>
</feature>
<dbReference type="Proteomes" id="UP000799437">
    <property type="component" value="Unassembled WGS sequence"/>
</dbReference>
<feature type="region of interest" description="Disordered" evidence="1">
    <location>
        <begin position="88"/>
        <end position="228"/>
    </location>
</feature>
<evidence type="ECO:0000313" key="2">
    <source>
        <dbReference type="EMBL" id="KAF2756115.1"/>
    </source>
</evidence>
<gene>
    <name evidence="2" type="ORF">EJ05DRAFT_539916</name>
</gene>
<keyword evidence="3" id="KW-1185">Reference proteome</keyword>
<dbReference type="GeneID" id="54490615"/>
<proteinExistence type="predicted"/>
<dbReference type="Gene3D" id="1.20.1280.140">
    <property type="match status" value="1"/>
</dbReference>
<feature type="compositionally biased region" description="Low complexity" evidence="1">
    <location>
        <begin position="150"/>
        <end position="172"/>
    </location>
</feature>
<sequence length="253" mass="24511">MITIDQGFTLLDQVNALNDAAAKAVQDATDKKPTLVSACVGPTVLAALQDQLAAAKAFQASVANRFNEGEERDLALQLSQPAIDSLQTGVNNFSDQTSLPAGCAEPTPSGTPEPTPEPTSEPTPEPTPSETSSEAPSGTPSPEPTPSGSPSPSGSSSSEIPTPTGGNPHPTGGAPGTSGGSPPTGGNPHPTGGAPGTSGGSVPSQTGGHGVPTPTKPSGPGFTGPVFTGAAVPMGVANVGAFAAAAFAAVAAF</sequence>